<dbReference type="GO" id="GO:0005874">
    <property type="term" value="C:microtubule"/>
    <property type="evidence" value="ECO:0007669"/>
    <property type="project" value="TreeGrafter"/>
</dbReference>
<dbReference type="GO" id="GO:0048312">
    <property type="term" value="P:intracellular distribution of mitochondria"/>
    <property type="evidence" value="ECO:0007669"/>
    <property type="project" value="TreeGrafter"/>
</dbReference>
<dbReference type="PROSITE" id="PS51718">
    <property type="entry name" value="G_DYNAMIN_2"/>
    <property type="match status" value="1"/>
</dbReference>
<dbReference type="SMART" id="SM00053">
    <property type="entry name" value="DYNc"/>
    <property type="match status" value="1"/>
</dbReference>
<feature type="domain" description="GED" evidence="3">
    <location>
        <begin position="617"/>
        <end position="702"/>
    </location>
</feature>
<dbReference type="GO" id="GO:0005525">
    <property type="term" value="F:GTP binding"/>
    <property type="evidence" value="ECO:0007669"/>
    <property type="project" value="InterPro"/>
</dbReference>
<accession>A0A0N1HB14</accession>
<dbReference type="PANTHER" id="PTHR11566">
    <property type="entry name" value="DYNAMIN"/>
    <property type="match status" value="1"/>
</dbReference>
<dbReference type="PROSITE" id="PS51388">
    <property type="entry name" value="GED"/>
    <property type="match status" value="1"/>
</dbReference>
<evidence type="ECO:0000256" key="2">
    <source>
        <dbReference type="ARBA" id="ARBA00023134"/>
    </source>
</evidence>
<sequence length="702" mass="79223">MAGPLQNLSSSKSSHRLTQIAKLRARGIGDHISLPQLVVAGDQSSGKSSVLEGITGIPFPRQEGLCTKFPTEIILQHSSDASSIVATIIPCSSRTSQHREKLQKYRRELESFDELGEIITEVGALMGIRGFGNQTEGPAFAKDVLRIEVSRPDGLHLTIVDLPGLIKVANDDQSNDDVQAVQSMVDTYLANPRTIILAVVQATNDIANQAIIQKSRIFDERGERTVGIITKPDLINTGTEDRISKLAKNEDTTRLKLGFYLVKNPSPKEMKEGMSTKDREDKEMSFFKSSPWKQQGLNNDRVGVVALRTSLQHLLDQHIERELPQVRQELIKTMEQREKELKGLGEERPTPSQQRVFLSRLATQFQQLCHAGLNGTYSDIDPDFFAVDDEGRSRRLRANIHQLNTEYSDYMRDHGQKRTIAHGASRGFSPDGDSLEHSQLAVTQEDMLTWIQDVYNHTKGKELSGTHNHVLLSELFHIQLSRWEVITRRHVKIVYEEIVYFVTGALRHVTQNDDVFHQLVKIATTVLLNQKAAAKDELTKIFQDEKRHPQTYNHYYTDNIQKERAQSARKTISDHLNDVVAKDYGGRLHISNTTFDVEKLLSALVSRVNVNMDGQACEAALTDLKAYYKVARKTLVDNVVRQVIERHLLYPLVAIFDHETVAGWDDETLNRIAGESAEMLAKREHLKGLLRELKQGVEDLKG</sequence>
<dbReference type="Gene3D" id="3.40.50.300">
    <property type="entry name" value="P-loop containing nucleotide triphosphate hydrolases"/>
    <property type="match status" value="1"/>
</dbReference>
<dbReference type="FunFam" id="3.40.50.300:FF:001425">
    <property type="entry name" value="Dynamin GTPase, putative"/>
    <property type="match status" value="1"/>
</dbReference>
<proteinExistence type="predicted"/>
<dbReference type="Proteomes" id="UP000038010">
    <property type="component" value="Unassembled WGS sequence"/>
</dbReference>
<keyword evidence="2" id="KW-0342">GTP-binding</keyword>
<gene>
    <name evidence="5" type="ORF">AB675_2546</name>
</gene>
<dbReference type="InterPro" id="IPR022812">
    <property type="entry name" value="Dynamin"/>
</dbReference>
<dbReference type="Pfam" id="PF00350">
    <property type="entry name" value="Dynamin_N"/>
    <property type="match status" value="1"/>
</dbReference>
<evidence type="ECO:0000259" key="3">
    <source>
        <dbReference type="PROSITE" id="PS51388"/>
    </source>
</evidence>
<dbReference type="InterPro" id="IPR000375">
    <property type="entry name" value="Dynamin_stalk"/>
</dbReference>
<dbReference type="InterPro" id="IPR001401">
    <property type="entry name" value="Dynamin_GTPase"/>
</dbReference>
<keyword evidence="6" id="KW-1185">Reference proteome</keyword>
<dbReference type="SUPFAM" id="SSF52540">
    <property type="entry name" value="P-loop containing nucleoside triphosphate hydrolases"/>
    <property type="match status" value="1"/>
</dbReference>
<dbReference type="GO" id="GO:0006897">
    <property type="term" value="P:endocytosis"/>
    <property type="evidence" value="ECO:0007669"/>
    <property type="project" value="TreeGrafter"/>
</dbReference>
<evidence type="ECO:0000313" key="5">
    <source>
        <dbReference type="EMBL" id="KPI45293.1"/>
    </source>
</evidence>
<dbReference type="RefSeq" id="XP_018005256.1">
    <property type="nucleotide sequence ID" value="XM_018142525.1"/>
</dbReference>
<organism evidence="5 6">
    <name type="scientific">Cyphellophora attinorum</name>
    <dbReference type="NCBI Taxonomy" id="1664694"/>
    <lineage>
        <taxon>Eukaryota</taxon>
        <taxon>Fungi</taxon>
        <taxon>Dikarya</taxon>
        <taxon>Ascomycota</taxon>
        <taxon>Pezizomycotina</taxon>
        <taxon>Eurotiomycetes</taxon>
        <taxon>Chaetothyriomycetidae</taxon>
        <taxon>Chaetothyriales</taxon>
        <taxon>Cyphellophoraceae</taxon>
        <taxon>Cyphellophora</taxon>
    </lineage>
</organism>
<feature type="domain" description="Dynamin-type G" evidence="4">
    <location>
        <begin position="31"/>
        <end position="324"/>
    </location>
</feature>
<dbReference type="GO" id="GO:0016020">
    <property type="term" value="C:membrane"/>
    <property type="evidence" value="ECO:0007669"/>
    <property type="project" value="TreeGrafter"/>
</dbReference>
<name>A0A0N1HB14_9EURO</name>
<dbReference type="AlphaFoldDB" id="A0A0N1HB14"/>
<comment type="caution">
    <text evidence="5">The sequence shown here is derived from an EMBL/GenBank/DDBJ whole genome shotgun (WGS) entry which is preliminary data.</text>
</comment>
<dbReference type="InterPro" id="IPR030381">
    <property type="entry name" value="G_DYNAMIN_dom"/>
</dbReference>
<keyword evidence="1" id="KW-0547">Nucleotide-binding</keyword>
<dbReference type="STRING" id="1664694.A0A0N1HB14"/>
<dbReference type="PANTHER" id="PTHR11566:SF21">
    <property type="entry name" value="DYNAMIN RELATED PROTEIN 1, ISOFORM A"/>
    <property type="match status" value="1"/>
</dbReference>
<dbReference type="GO" id="GO:0016559">
    <property type="term" value="P:peroxisome fission"/>
    <property type="evidence" value="ECO:0007669"/>
    <property type="project" value="TreeGrafter"/>
</dbReference>
<evidence type="ECO:0000313" key="6">
    <source>
        <dbReference type="Proteomes" id="UP000038010"/>
    </source>
</evidence>
<dbReference type="OrthoDB" id="415706at2759"/>
<dbReference type="GO" id="GO:0008017">
    <property type="term" value="F:microtubule binding"/>
    <property type="evidence" value="ECO:0007669"/>
    <property type="project" value="TreeGrafter"/>
</dbReference>
<dbReference type="EMBL" id="LFJN01000002">
    <property type="protein sequence ID" value="KPI45293.1"/>
    <property type="molecule type" value="Genomic_DNA"/>
</dbReference>
<dbReference type="InterPro" id="IPR020850">
    <property type="entry name" value="GED_dom"/>
</dbReference>
<evidence type="ECO:0000259" key="4">
    <source>
        <dbReference type="PROSITE" id="PS51718"/>
    </source>
</evidence>
<dbReference type="InterPro" id="IPR045063">
    <property type="entry name" value="Dynamin_N"/>
</dbReference>
<protein>
    <submittedName>
        <fullName evidence="5">Interferon-induced GTP-binding protein Mx</fullName>
    </submittedName>
</protein>
<dbReference type="GO" id="GO:0003924">
    <property type="term" value="F:GTPase activity"/>
    <property type="evidence" value="ECO:0007669"/>
    <property type="project" value="InterPro"/>
</dbReference>
<dbReference type="GeneID" id="28734405"/>
<dbReference type="CDD" id="cd08771">
    <property type="entry name" value="DLP_1"/>
    <property type="match status" value="1"/>
</dbReference>
<dbReference type="Gene3D" id="1.20.120.1240">
    <property type="entry name" value="Dynamin, middle domain"/>
    <property type="match status" value="1"/>
</dbReference>
<evidence type="ECO:0000256" key="1">
    <source>
        <dbReference type="ARBA" id="ARBA00022741"/>
    </source>
</evidence>
<dbReference type="GO" id="GO:0000266">
    <property type="term" value="P:mitochondrial fission"/>
    <property type="evidence" value="ECO:0007669"/>
    <property type="project" value="TreeGrafter"/>
</dbReference>
<reference evidence="5 6" key="1">
    <citation type="submission" date="2015-06" db="EMBL/GenBank/DDBJ databases">
        <title>Draft genome of the ant-associated black yeast Phialophora attae CBS 131958.</title>
        <authorList>
            <person name="Moreno L.F."/>
            <person name="Stielow B.J."/>
            <person name="de Hoog S."/>
            <person name="Vicente V.A."/>
            <person name="Weiss V.A."/>
            <person name="de Vries M."/>
            <person name="Cruz L.M."/>
            <person name="Souza E.M."/>
        </authorList>
    </citation>
    <scope>NUCLEOTIDE SEQUENCE [LARGE SCALE GENOMIC DNA]</scope>
    <source>
        <strain evidence="5 6">CBS 131958</strain>
    </source>
</reference>
<dbReference type="GO" id="GO:0005739">
    <property type="term" value="C:mitochondrion"/>
    <property type="evidence" value="ECO:0007669"/>
    <property type="project" value="TreeGrafter"/>
</dbReference>
<dbReference type="InterPro" id="IPR027417">
    <property type="entry name" value="P-loop_NTPase"/>
</dbReference>
<dbReference type="PRINTS" id="PR00195">
    <property type="entry name" value="DYNAMIN"/>
</dbReference>
<dbReference type="VEuPathDB" id="FungiDB:AB675_2546"/>
<dbReference type="Pfam" id="PF01031">
    <property type="entry name" value="Dynamin_M"/>
    <property type="match status" value="1"/>
</dbReference>